<dbReference type="GO" id="GO:0005737">
    <property type="term" value="C:cytoplasm"/>
    <property type="evidence" value="ECO:0007669"/>
    <property type="project" value="UniProtKB-ARBA"/>
</dbReference>
<protein>
    <recommendedName>
        <fullName evidence="3">DNA-directed RNA polymerase subunit alpha</fullName>
        <ecNumber evidence="2">2.7.7.6</ecNumber>
    </recommendedName>
    <alternativeName>
        <fullName evidence="9">RNA polymerase subunit alpha</fullName>
    </alternativeName>
    <alternativeName>
        <fullName evidence="8">Transcriptase subunit alpha</fullName>
    </alternativeName>
</protein>
<dbReference type="EMBL" id="JABTTY010000001">
    <property type="protein sequence ID" value="MBE7525640.1"/>
    <property type="molecule type" value="Genomic_DNA"/>
</dbReference>
<dbReference type="EC" id="2.7.7.6" evidence="2"/>
<dbReference type="Pfam" id="PF01193">
    <property type="entry name" value="RNA_pol_L"/>
    <property type="match status" value="1"/>
</dbReference>
<dbReference type="InterPro" id="IPR036603">
    <property type="entry name" value="RBP11-like"/>
</dbReference>
<keyword evidence="4 12" id="KW-0240">DNA-directed RNA polymerase</keyword>
<evidence type="ECO:0000256" key="7">
    <source>
        <dbReference type="ARBA" id="ARBA00023163"/>
    </source>
</evidence>
<gene>
    <name evidence="12" type="ORF">HS096_04625</name>
</gene>
<dbReference type="Pfam" id="PF01000">
    <property type="entry name" value="RNA_pol_A_bac"/>
    <property type="match status" value="1"/>
</dbReference>
<evidence type="ECO:0000259" key="11">
    <source>
        <dbReference type="SMART" id="SM00662"/>
    </source>
</evidence>
<reference evidence="12" key="1">
    <citation type="submission" date="2020-05" db="EMBL/GenBank/DDBJ databases">
        <title>High-Quality Genomes of Partial-Nitritation/Anammox System by Hierarchical Clustering Based Hybrid Assembly.</title>
        <authorList>
            <person name="Liu L."/>
            <person name="Wang Y."/>
            <person name="Che Y."/>
            <person name="Chen Y."/>
            <person name="Xia Y."/>
            <person name="Luo R."/>
            <person name="Cheng S.H."/>
            <person name="Zheng C."/>
            <person name="Zhang T."/>
        </authorList>
    </citation>
    <scope>NUCLEOTIDE SEQUENCE</scope>
    <source>
        <strain evidence="12">H1_PAT1</strain>
    </source>
</reference>
<dbReference type="GO" id="GO:0006351">
    <property type="term" value="P:DNA-templated transcription"/>
    <property type="evidence" value="ECO:0007669"/>
    <property type="project" value="InterPro"/>
</dbReference>
<evidence type="ECO:0000313" key="12">
    <source>
        <dbReference type="EMBL" id="MBE7525640.1"/>
    </source>
</evidence>
<dbReference type="Gene3D" id="3.30.1360.10">
    <property type="entry name" value="RNA polymerase, RBP11-like subunit"/>
    <property type="match status" value="1"/>
</dbReference>
<evidence type="ECO:0000256" key="4">
    <source>
        <dbReference type="ARBA" id="ARBA00022478"/>
    </source>
</evidence>
<dbReference type="CDD" id="cd06928">
    <property type="entry name" value="RNAP_alpha_NTD"/>
    <property type="match status" value="1"/>
</dbReference>
<dbReference type="GO" id="GO:0003899">
    <property type="term" value="F:DNA-directed RNA polymerase activity"/>
    <property type="evidence" value="ECO:0007669"/>
    <property type="project" value="UniProtKB-EC"/>
</dbReference>
<dbReference type="NCBIfam" id="NF003519">
    <property type="entry name" value="PRK05182.2-5"/>
    <property type="match status" value="1"/>
</dbReference>
<sequence length="233" mass="25399">MESLLLPSKISYAKSDRPHEGILTVEPCSPGYGTTLGNALRRVLLSSLPGAAVTSFKIKGVDHEFSTIEHVKEDVVEIILNLKALRIKLHSEEPAKLFLKASGEKTVTAADFEKDSQIDIVNPDHVICTLTSKSANIEMEVTVSPGRGYRTTEDRAKEKLELGNIAIDALYSPVLNVSYKVDATRVGEKTDFDKLVLRVETDGTVDPKDAITQGVAILLDHFNLLTNPEDTGA</sequence>
<evidence type="ECO:0000256" key="8">
    <source>
        <dbReference type="ARBA" id="ARBA00032524"/>
    </source>
</evidence>
<keyword evidence="5 12" id="KW-0808">Transferase</keyword>
<organism evidence="12 13">
    <name type="scientific">candidate division WWE3 bacterium</name>
    <dbReference type="NCBI Taxonomy" id="2053526"/>
    <lineage>
        <taxon>Bacteria</taxon>
        <taxon>Katanobacteria</taxon>
    </lineage>
</organism>
<evidence type="ECO:0000256" key="9">
    <source>
        <dbReference type="ARBA" id="ARBA00033070"/>
    </source>
</evidence>
<dbReference type="NCBIfam" id="TIGR02027">
    <property type="entry name" value="rpoA"/>
    <property type="match status" value="1"/>
</dbReference>
<name>A0A928Y571_UNCKA</name>
<dbReference type="InterPro" id="IPR011263">
    <property type="entry name" value="DNA-dir_RNA_pol_RpoA/D/Rpb3"/>
</dbReference>
<dbReference type="FunFam" id="2.170.120.12:FF:000001">
    <property type="entry name" value="DNA-directed RNA polymerase subunit alpha"/>
    <property type="match status" value="1"/>
</dbReference>
<dbReference type="SUPFAM" id="SSF55257">
    <property type="entry name" value="RBP11-like subunits of RNA polymerase"/>
    <property type="match status" value="1"/>
</dbReference>
<dbReference type="Gene3D" id="2.170.120.12">
    <property type="entry name" value="DNA-directed RNA polymerase, insert domain"/>
    <property type="match status" value="1"/>
</dbReference>
<evidence type="ECO:0000256" key="1">
    <source>
        <dbReference type="ARBA" id="ARBA00007123"/>
    </source>
</evidence>
<evidence type="ECO:0000256" key="2">
    <source>
        <dbReference type="ARBA" id="ARBA00012418"/>
    </source>
</evidence>
<proteinExistence type="inferred from homology"/>
<evidence type="ECO:0000256" key="3">
    <source>
        <dbReference type="ARBA" id="ARBA00015972"/>
    </source>
</evidence>
<dbReference type="GO" id="GO:0046983">
    <property type="term" value="F:protein dimerization activity"/>
    <property type="evidence" value="ECO:0007669"/>
    <property type="project" value="InterPro"/>
</dbReference>
<comment type="similarity">
    <text evidence="1">Belongs to the RNA polymerase alpha chain family.</text>
</comment>
<dbReference type="SMART" id="SM00662">
    <property type="entry name" value="RPOLD"/>
    <property type="match status" value="1"/>
</dbReference>
<dbReference type="AlphaFoldDB" id="A0A928Y571"/>
<accession>A0A928Y571</accession>
<dbReference type="GO" id="GO:0003677">
    <property type="term" value="F:DNA binding"/>
    <property type="evidence" value="ECO:0007669"/>
    <property type="project" value="InterPro"/>
</dbReference>
<keyword evidence="6 12" id="KW-0548">Nucleotidyltransferase</keyword>
<dbReference type="Proteomes" id="UP000710385">
    <property type="component" value="Unassembled WGS sequence"/>
</dbReference>
<keyword evidence="7" id="KW-0804">Transcription</keyword>
<dbReference type="InterPro" id="IPR011773">
    <property type="entry name" value="DNA-dir_RpoA"/>
</dbReference>
<comment type="caution">
    <text evidence="12">The sequence shown here is derived from an EMBL/GenBank/DDBJ whole genome shotgun (WGS) entry which is preliminary data.</text>
</comment>
<dbReference type="GO" id="GO:0000428">
    <property type="term" value="C:DNA-directed RNA polymerase complex"/>
    <property type="evidence" value="ECO:0007669"/>
    <property type="project" value="UniProtKB-KW"/>
</dbReference>
<dbReference type="InterPro" id="IPR036643">
    <property type="entry name" value="RNApol_insert_sf"/>
</dbReference>
<evidence type="ECO:0000256" key="10">
    <source>
        <dbReference type="ARBA" id="ARBA00048552"/>
    </source>
</evidence>
<feature type="domain" description="DNA-directed RNA polymerase RpoA/D/Rpb3-type" evidence="11">
    <location>
        <begin position="20"/>
        <end position="228"/>
    </location>
</feature>
<comment type="catalytic activity">
    <reaction evidence="10">
        <text>RNA(n) + a ribonucleoside 5'-triphosphate = RNA(n+1) + diphosphate</text>
        <dbReference type="Rhea" id="RHEA:21248"/>
        <dbReference type="Rhea" id="RHEA-COMP:14527"/>
        <dbReference type="Rhea" id="RHEA-COMP:17342"/>
        <dbReference type="ChEBI" id="CHEBI:33019"/>
        <dbReference type="ChEBI" id="CHEBI:61557"/>
        <dbReference type="ChEBI" id="CHEBI:140395"/>
        <dbReference type="EC" id="2.7.7.6"/>
    </reaction>
</comment>
<dbReference type="InterPro" id="IPR011262">
    <property type="entry name" value="DNA-dir_RNA_pol_insert"/>
</dbReference>
<dbReference type="SUPFAM" id="SSF56553">
    <property type="entry name" value="Insert subdomain of RNA polymerase alpha subunit"/>
    <property type="match status" value="1"/>
</dbReference>
<evidence type="ECO:0000256" key="6">
    <source>
        <dbReference type="ARBA" id="ARBA00022695"/>
    </source>
</evidence>
<evidence type="ECO:0000256" key="5">
    <source>
        <dbReference type="ARBA" id="ARBA00022679"/>
    </source>
</evidence>
<evidence type="ECO:0000313" key="13">
    <source>
        <dbReference type="Proteomes" id="UP000710385"/>
    </source>
</evidence>